<evidence type="ECO:0000313" key="2">
    <source>
        <dbReference type="EMBL" id="GAB1584198.1"/>
    </source>
</evidence>
<dbReference type="InterPro" id="IPR003346">
    <property type="entry name" value="Transposase_20"/>
</dbReference>
<accession>A0ABQ0H5I7</accession>
<dbReference type="Pfam" id="PF02371">
    <property type="entry name" value="Transposase_20"/>
    <property type="match status" value="1"/>
</dbReference>
<name>A0ABQ0H5I7_9HYPH</name>
<dbReference type="EMBL" id="BAAFZP010000002">
    <property type="protein sequence ID" value="GAB1584198.1"/>
    <property type="molecule type" value="Genomic_DNA"/>
</dbReference>
<dbReference type="PANTHER" id="PTHR33055:SF3">
    <property type="entry name" value="PUTATIVE TRANSPOSASE FOR IS117-RELATED"/>
    <property type="match status" value="1"/>
</dbReference>
<protein>
    <recommendedName>
        <fullName evidence="1">Transposase IS116/IS110/IS902 C-terminal domain-containing protein</fullName>
    </recommendedName>
</protein>
<evidence type="ECO:0000259" key="1">
    <source>
        <dbReference type="Pfam" id="PF02371"/>
    </source>
</evidence>
<keyword evidence="3" id="KW-1185">Reference proteome</keyword>
<gene>
    <name evidence="2" type="ORF">PPNSA23_41410</name>
</gene>
<comment type="caution">
    <text evidence="2">The sequence shown here is derived from an EMBL/GenBank/DDBJ whole genome shotgun (WGS) entry which is preliminary data.</text>
</comment>
<dbReference type="Proteomes" id="UP001628091">
    <property type="component" value="Unassembled WGS sequence"/>
</dbReference>
<dbReference type="InterPro" id="IPR047650">
    <property type="entry name" value="Transpos_IS110"/>
</dbReference>
<evidence type="ECO:0000313" key="3">
    <source>
        <dbReference type="Proteomes" id="UP001628091"/>
    </source>
</evidence>
<organism evidence="2 3">
    <name type="scientific">Phyllobacterium phragmitis</name>
    <dbReference type="NCBI Taxonomy" id="2670329"/>
    <lineage>
        <taxon>Bacteria</taxon>
        <taxon>Pseudomonadati</taxon>
        <taxon>Pseudomonadota</taxon>
        <taxon>Alphaproteobacteria</taxon>
        <taxon>Hyphomicrobiales</taxon>
        <taxon>Phyllobacteriaceae</taxon>
        <taxon>Phyllobacterium</taxon>
    </lineage>
</organism>
<dbReference type="PANTHER" id="PTHR33055">
    <property type="entry name" value="TRANSPOSASE FOR INSERTION SEQUENCE ELEMENT IS1111A"/>
    <property type="match status" value="1"/>
</dbReference>
<sequence length="162" mass="17980">MLPMLDAWLGLRIRAAELGRQLLADARQSQACRILMSIPGVGAITATSFATAIEDPDNFRKSRAVGAWIGLTTRRYQSGEVDYDGHISRRGDRHLRGLLYEAASVILTRSSKESYLRTWGLQLRERIGFKRAAVAVARKLAVIMHTMMKTGEFFNPNAGATT</sequence>
<reference evidence="2 3" key="1">
    <citation type="submission" date="2024-10" db="EMBL/GenBank/DDBJ databases">
        <title>Isolation, draft genome sequencing and identification of Phyllobacterium sp. NSA23, isolated from leaf soil.</title>
        <authorList>
            <person name="Akita H."/>
        </authorList>
    </citation>
    <scope>NUCLEOTIDE SEQUENCE [LARGE SCALE GENOMIC DNA]</scope>
    <source>
        <strain evidence="2 3">NSA23</strain>
    </source>
</reference>
<proteinExistence type="predicted"/>
<feature type="domain" description="Transposase IS116/IS110/IS902 C-terminal" evidence="1">
    <location>
        <begin position="32"/>
        <end position="111"/>
    </location>
</feature>